<keyword evidence="1" id="KW-0732">Signal</keyword>
<name>A0A6L2PA16_COPFO</name>
<feature type="chain" id="PRO_5026952014" description="Ig-like domain-containing protein" evidence="1">
    <location>
        <begin position="21"/>
        <end position="75"/>
    </location>
</feature>
<evidence type="ECO:0000313" key="2">
    <source>
        <dbReference type="EMBL" id="GFG29223.1"/>
    </source>
</evidence>
<proteinExistence type="predicted"/>
<gene>
    <name evidence="2" type="ORF">Cfor_09743</name>
</gene>
<keyword evidence="3" id="KW-1185">Reference proteome</keyword>
<protein>
    <recommendedName>
        <fullName evidence="4">Ig-like domain-containing protein</fullName>
    </recommendedName>
</protein>
<dbReference type="Proteomes" id="UP000502823">
    <property type="component" value="Unassembled WGS sequence"/>
</dbReference>
<dbReference type="EMBL" id="BLKM01000120">
    <property type="protein sequence ID" value="GFG29223.1"/>
    <property type="molecule type" value="Genomic_DNA"/>
</dbReference>
<dbReference type="OrthoDB" id="6234674at2759"/>
<dbReference type="AlphaFoldDB" id="A0A6L2PA16"/>
<evidence type="ECO:0000313" key="3">
    <source>
        <dbReference type="Proteomes" id="UP000502823"/>
    </source>
</evidence>
<sequence length="75" mass="8196">MVLVFTTCCVPFLCDDCVFAGLCHQDAVHITAILGESVVFNCHVEFPGDHPVPYVLQWEKKVGETVGPKLCSTSL</sequence>
<organism evidence="2 3">
    <name type="scientific">Coptotermes formosanus</name>
    <name type="common">Formosan subterranean termite</name>
    <dbReference type="NCBI Taxonomy" id="36987"/>
    <lineage>
        <taxon>Eukaryota</taxon>
        <taxon>Metazoa</taxon>
        <taxon>Ecdysozoa</taxon>
        <taxon>Arthropoda</taxon>
        <taxon>Hexapoda</taxon>
        <taxon>Insecta</taxon>
        <taxon>Pterygota</taxon>
        <taxon>Neoptera</taxon>
        <taxon>Polyneoptera</taxon>
        <taxon>Dictyoptera</taxon>
        <taxon>Blattodea</taxon>
        <taxon>Blattoidea</taxon>
        <taxon>Termitoidae</taxon>
        <taxon>Rhinotermitidae</taxon>
        <taxon>Coptotermes</taxon>
    </lineage>
</organism>
<reference evidence="3" key="1">
    <citation type="submission" date="2020-01" db="EMBL/GenBank/DDBJ databases">
        <title>Draft genome sequence of the Termite Coptotermes fromosanus.</title>
        <authorList>
            <person name="Itakura S."/>
            <person name="Yosikawa Y."/>
            <person name="Umezawa K."/>
        </authorList>
    </citation>
    <scope>NUCLEOTIDE SEQUENCE [LARGE SCALE GENOMIC DNA]</scope>
</reference>
<feature type="non-terminal residue" evidence="2">
    <location>
        <position position="75"/>
    </location>
</feature>
<comment type="caution">
    <text evidence="2">The sequence shown here is derived from an EMBL/GenBank/DDBJ whole genome shotgun (WGS) entry which is preliminary data.</text>
</comment>
<accession>A0A6L2PA16</accession>
<dbReference type="InParanoid" id="A0A6L2PA16"/>
<evidence type="ECO:0008006" key="4">
    <source>
        <dbReference type="Google" id="ProtNLM"/>
    </source>
</evidence>
<evidence type="ECO:0000256" key="1">
    <source>
        <dbReference type="SAM" id="SignalP"/>
    </source>
</evidence>
<feature type="signal peptide" evidence="1">
    <location>
        <begin position="1"/>
        <end position="20"/>
    </location>
</feature>